<dbReference type="EMBL" id="BOOQ01000055">
    <property type="protein sequence ID" value="GII50699.1"/>
    <property type="molecule type" value="Genomic_DNA"/>
</dbReference>
<evidence type="ECO:0000313" key="2">
    <source>
        <dbReference type="Proteomes" id="UP000644610"/>
    </source>
</evidence>
<sequence>MPMIRVSAGPDFAPMSPPVVDFDTGSVDLWRFRCGVAQVNSCPGAAISQEFQTWMAGYFGLDGDGGPAGHTKIAVNRRPNPRAPVPCDLQNNP</sequence>
<name>A0A8J3UYD5_9ACTN</name>
<organism evidence="1 2">
    <name type="scientific">Planotetraspora silvatica</name>
    <dbReference type="NCBI Taxonomy" id="234614"/>
    <lineage>
        <taxon>Bacteria</taxon>
        <taxon>Bacillati</taxon>
        <taxon>Actinomycetota</taxon>
        <taxon>Actinomycetes</taxon>
        <taxon>Streptosporangiales</taxon>
        <taxon>Streptosporangiaceae</taxon>
        <taxon>Planotetraspora</taxon>
    </lineage>
</organism>
<dbReference type="AlphaFoldDB" id="A0A8J3UYD5"/>
<dbReference type="Proteomes" id="UP000644610">
    <property type="component" value="Unassembled WGS sequence"/>
</dbReference>
<keyword evidence="2" id="KW-1185">Reference proteome</keyword>
<evidence type="ECO:0000313" key="1">
    <source>
        <dbReference type="EMBL" id="GII50699.1"/>
    </source>
</evidence>
<accession>A0A8J3UYD5</accession>
<comment type="caution">
    <text evidence="1">The sequence shown here is derived from an EMBL/GenBank/DDBJ whole genome shotgun (WGS) entry which is preliminary data.</text>
</comment>
<proteinExistence type="predicted"/>
<protein>
    <submittedName>
        <fullName evidence="1">Uncharacterized protein</fullName>
    </submittedName>
</protein>
<gene>
    <name evidence="1" type="ORF">Psi02_71230</name>
</gene>
<reference evidence="1" key="1">
    <citation type="submission" date="2021-01" db="EMBL/GenBank/DDBJ databases">
        <title>Whole genome shotgun sequence of Planotetraspora silvatica NBRC 100141.</title>
        <authorList>
            <person name="Komaki H."/>
            <person name="Tamura T."/>
        </authorList>
    </citation>
    <scope>NUCLEOTIDE SEQUENCE</scope>
    <source>
        <strain evidence="1">NBRC 100141</strain>
    </source>
</reference>